<protein>
    <submittedName>
        <fullName evidence="2">Uncharacterized protein</fullName>
    </submittedName>
</protein>
<reference evidence="2" key="2">
    <citation type="submission" date="2023-11" db="UniProtKB">
        <authorList>
            <consortium name="WormBaseParasite"/>
        </authorList>
    </citation>
    <scope>IDENTIFICATION</scope>
</reference>
<proteinExistence type="predicted"/>
<evidence type="ECO:0000313" key="2">
    <source>
        <dbReference type="WBParaSite" id="TREG1_120560.1"/>
    </source>
</evidence>
<dbReference type="AlphaFoldDB" id="A0AA85J0R2"/>
<reference evidence="1" key="1">
    <citation type="submission" date="2022-06" db="EMBL/GenBank/DDBJ databases">
        <authorList>
            <person name="Berger JAMES D."/>
            <person name="Berger JAMES D."/>
        </authorList>
    </citation>
    <scope>NUCLEOTIDE SEQUENCE [LARGE SCALE GENOMIC DNA]</scope>
</reference>
<dbReference type="Proteomes" id="UP000050795">
    <property type="component" value="Unassembled WGS sequence"/>
</dbReference>
<name>A0AA85J0R2_TRIRE</name>
<dbReference type="WBParaSite" id="TREG1_120560.1">
    <property type="protein sequence ID" value="TREG1_120560.1"/>
    <property type="gene ID" value="TREG1_120560"/>
</dbReference>
<evidence type="ECO:0000313" key="1">
    <source>
        <dbReference type="Proteomes" id="UP000050795"/>
    </source>
</evidence>
<sequence length="141" mass="16160">MIISSMTNLSYDKRLHTLNLFSLSPCHNTGRELMIVFRISNNHYAPGLSSLLSSTRPRQNTSQKILIEFKVVSAPSIHLFKKPQKFTTKRLTWASIQAFYPILSSVNKSESELITCTLSVQLSRNTQHEISNLYHMSFQLE</sequence>
<organism evidence="1 2">
    <name type="scientific">Trichobilharzia regenti</name>
    <name type="common">Nasal bird schistosome</name>
    <dbReference type="NCBI Taxonomy" id="157069"/>
    <lineage>
        <taxon>Eukaryota</taxon>
        <taxon>Metazoa</taxon>
        <taxon>Spiralia</taxon>
        <taxon>Lophotrochozoa</taxon>
        <taxon>Platyhelminthes</taxon>
        <taxon>Trematoda</taxon>
        <taxon>Digenea</taxon>
        <taxon>Strigeidida</taxon>
        <taxon>Schistosomatoidea</taxon>
        <taxon>Schistosomatidae</taxon>
        <taxon>Trichobilharzia</taxon>
    </lineage>
</organism>
<keyword evidence="1" id="KW-1185">Reference proteome</keyword>
<accession>A0AA85J0R2</accession>